<gene>
    <name evidence="1" type="ORF">FD04_GL000739</name>
</gene>
<accession>A0A0R1LXX3</accession>
<evidence type="ECO:0000313" key="1">
    <source>
        <dbReference type="EMBL" id="KRK97769.1"/>
    </source>
</evidence>
<name>A0A0R1LXX3_9LACO</name>
<dbReference type="Proteomes" id="UP000051160">
    <property type="component" value="Unassembled WGS sequence"/>
</dbReference>
<protein>
    <submittedName>
        <fullName evidence="1">Uncharacterized protein</fullName>
    </submittedName>
</protein>
<proteinExistence type="predicted"/>
<comment type="caution">
    <text evidence="1">The sequence shown here is derived from an EMBL/GenBank/DDBJ whole genome shotgun (WGS) entry which is preliminary data.</text>
</comment>
<dbReference type="AlphaFoldDB" id="A0A0R1LXX3"/>
<keyword evidence="2" id="KW-1185">Reference proteome</keyword>
<dbReference type="EMBL" id="AZEE01000028">
    <property type="protein sequence ID" value="KRK97769.1"/>
    <property type="molecule type" value="Genomic_DNA"/>
</dbReference>
<reference evidence="1 2" key="1">
    <citation type="journal article" date="2015" name="Genome Announc.">
        <title>Expanding the biotechnology potential of lactobacilli through comparative genomics of 213 strains and associated genera.</title>
        <authorList>
            <person name="Sun Z."/>
            <person name="Harris H.M."/>
            <person name="McCann A."/>
            <person name="Guo C."/>
            <person name="Argimon S."/>
            <person name="Zhang W."/>
            <person name="Yang X."/>
            <person name="Jeffery I.B."/>
            <person name="Cooney J.C."/>
            <person name="Kagawa T.F."/>
            <person name="Liu W."/>
            <person name="Song Y."/>
            <person name="Salvetti E."/>
            <person name="Wrobel A."/>
            <person name="Rasinkangas P."/>
            <person name="Parkhill J."/>
            <person name="Rea M.C."/>
            <person name="O'Sullivan O."/>
            <person name="Ritari J."/>
            <person name="Douillard F.P."/>
            <person name="Paul Ross R."/>
            <person name="Yang R."/>
            <person name="Briner A.E."/>
            <person name="Felis G.E."/>
            <person name="de Vos W.M."/>
            <person name="Barrangou R."/>
            <person name="Klaenhammer T.R."/>
            <person name="Caufield P.W."/>
            <person name="Cui Y."/>
            <person name="Zhang H."/>
            <person name="O'Toole P.W."/>
        </authorList>
    </citation>
    <scope>NUCLEOTIDE SEQUENCE [LARGE SCALE GENOMIC DNA]</scope>
    <source>
        <strain evidence="1 2">DSM 19909</strain>
    </source>
</reference>
<sequence length="54" mass="6505">MKVVRLTWKLSLNLRFKGIYFIAIWEKDLGTRKIKRIIMWSDFPNDAIVCSFEL</sequence>
<organism evidence="1 2">
    <name type="scientific">Secundilactobacillus odoratitofui DSM 19909 = JCM 15043</name>
    <dbReference type="NCBI Taxonomy" id="1423776"/>
    <lineage>
        <taxon>Bacteria</taxon>
        <taxon>Bacillati</taxon>
        <taxon>Bacillota</taxon>
        <taxon>Bacilli</taxon>
        <taxon>Lactobacillales</taxon>
        <taxon>Lactobacillaceae</taxon>
        <taxon>Secundilactobacillus</taxon>
    </lineage>
</organism>
<evidence type="ECO:0000313" key="2">
    <source>
        <dbReference type="Proteomes" id="UP000051160"/>
    </source>
</evidence>